<gene>
    <name evidence="13" type="primary">uvrB</name>
    <name evidence="20" type="ORF">QWE_04748</name>
</gene>
<dbReference type="CDD" id="cd17916">
    <property type="entry name" value="DEXHc_UvrB"/>
    <property type="match status" value="1"/>
</dbReference>
<dbReference type="CDD" id="cd18790">
    <property type="entry name" value="SF2_C_UvrB"/>
    <property type="match status" value="1"/>
</dbReference>
<feature type="compositionally biased region" description="Basic and acidic residues" evidence="16">
    <location>
        <begin position="846"/>
        <end position="856"/>
    </location>
</feature>
<evidence type="ECO:0000256" key="14">
    <source>
        <dbReference type="RuleBase" id="RU003587"/>
    </source>
</evidence>
<comment type="function">
    <text evidence="13">The UvrABC repair system catalyzes the recognition and processing of DNA lesions. A damage recognition complex composed of 2 UvrA and 2 UvrB subunits scans DNA for abnormalities. Upon binding of the UvrA(2)B(2) complex to a putative damaged site, the DNA wraps around one UvrB monomer. DNA wrap is dependent on ATP binding by UvrB and probably causes local melting of the DNA helix, facilitating insertion of UvrB beta-hairpin between the DNA strands. Then UvrB probes one DNA strand for the presence of a lesion. If a lesion is found the UvrA subunits dissociate and the UvrB-DNA preincision complex is formed. This complex is subsequently bound by UvrC and the second UvrB is released. If no lesion is found, the DNA wraps around the other UvrB subunit that will check the other stand for damage.</text>
</comment>
<dbReference type="InterPro" id="IPR027417">
    <property type="entry name" value="P-loop_NTPase"/>
</dbReference>
<evidence type="ECO:0000256" key="12">
    <source>
        <dbReference type="ARBA" id="ARBA00029504"/>
    </source>
</evidence>
<dbReference type="RefSeq" id="WP_006724948.1">
    <property type="nucleotide sequence ID" value="NZ_ALJF01000004.1"/>
</dbReference>
<dbReference type="EMBL" id="ALJF01000004">
    <property type="protein sequence ID" value="EKF60345.1"/>
    <property type="molecule type" value="Genomic_DNA"/>
</dbReference>
<comment type="domain">
    <text evidence="13">The beta-hairpin motif is involved in DNA binding.</text>
</comment>
<dbReference type="PROSITE" id="PS51194">
    <property type="entry name" value="HELICASE_CTER"/>
    <property type="match status" value="1"/>
</dbReference>
<dbReference type="InterPro" id="IPR004807">
    <property type="entry name" value="UvrB"/>
</dbReference>
<dbReference type="AlphaFoldDB" id="K2Q5C2"/>
<feature type="coiled-coil region" evidence="15">
    <location>
        <begin position="796"/>
        <end position="823"/>
    </location>
</feature>
<dbReference type="SUPFAM" id="SSF46600">
    <property type="entry name" value="C-terminal UvrC-binding domain of UvrB"/>
    <property type="match status" value="1"/>
</dbReference>
<feature type="domain" description="Helicase ATP-binding" evidence="18">
    <location>
        <begin position="196"/>
        <end position="349"/>
    </location>
</feature>
<dbReference type="GO" id="GO:0009432">
    <property type="term" value="P:SOS response"/>
    <property type="evidence" value="ECO:0007669"/>
    <property type="project" value="UniProtKB-UniRule"/>
</dbReference>
<evidence type="ECO:0000256" key="16">
    <source>
        <dbReference type="SAM" id="MobiDB-lite"/>
    </source>
</evidence>
<organism evidence="20 21">
    <name type="scientific">Agrobacterium albertimagni AOL15</name>
    <dbReference type="NCBI Taxonomy" id="1156935"/>
    <lineage>
        <taxon>Bacteria</taxon>
        <taxon>Pseudomonadati</taxon>
        <taxon>Pseudomonadota</taxon>
        <taxon>Alphaproteobacteria</taxon>
        <taxon>Hyphomicrobiales</taxon>
        <taxon>Rhizobiaceae</taxon>
        <taxon>Rhizobium/Agrobacterium group</taxon>
        <taxon>Agrobacterium</taxon>
    </lineage>
</organism>
<feature type="region of interest" description="Disordered" evidence="16">
    <location>
        <begin position="846"/>
        <end position="1072"/>
    </location>
</feature>
<dbReference type="InterPro" id="IPR006935">
    <property type="entry name" value="Helicase/UvrB_N"/>
</dbReference>
<dbReference type="InterPro" id="IPR036876">
    <property type="entry name" value="UVR_dom_sf"/>
</dbReference>
<dbReference type="GO" id="GO:0009381">
    <property type="term" value="F:excinuclease ABC activity"/>
    <property type="evidence" value="ECO:0007669"/>
    <property type="project" value="UniProtKB-UniRule"/>
</dbReference>
<feature type="compositionally biased region" description="Basic and acidic residues" evidence="16">
    <location>
        <begin position="64"/>
        <end position="81"/>
    </location>
</feature>
<dbReference type="PROSITE" id="PS51192">
    <property type="entry name" value="HELICASE_ATP_BIND_1"/>
    <property type="match status" value="1"/>
</dbReference>
<keyword evidence="21" id="KW-1185">Reference proteome</keyword>
<dbReference type="GO" id="GO:0003677">
    <property type="term" value="F:DNA binding"/>
    <property type="evidence" value="ECO:0007669"/>
    <property type="project" value="UniProtKB-UniRule"/>
</dbReference>
<dbReference type="GO" id="GO:0006289">
    <property type="term" value="P:nucleotide-excision repair"/>
    <property type="evidence" value="ECO:0007669"/>
    <property type="project" value="UniProtKB-UniRule"/>
</dbReference>
<evidence type="ECO:0000256" key="7">
    <source>
        <dbReference type="ARBA" id="ARBA00022840"/>
    </source>
</evidence>
<feature type="binding site" evidence="13">
    <location>
        <begin position="209"/>
        <end position="216"/>
    </location>
    <ligand>
        <name>ATP</name>
        <dbReference type="ChEBI" id="CHEBI:30616"/>
    </ligand>
</feature>
<keyword evidence="15" id="KW-0175">Coiled coil</keyword>
<evidence type="ECO:0000259" key="19">
    <source>
        <dbReference type="PROSITE" id="PS51194"/>
    </source>
</evidence>
<feature type="domain" description="Helicase C-terminal" evidence="19">
    <location>
        <begin position="601"/>
        <end position="767"/>
    </location>
</feature>
<dbReference type="SMART" id="SM00490">
    <property type="entry name" value="HELICc"/>
    <property type="match status" value="1"/>
</dbReference>
<dbReference type="GO" id="GO:0016887">
    <property type="term" value="F:ATP hydrolysis activity"/>
    <property type="evidence" value="ECO:0007669"/>
    <property type="project" value="InterPro"/>
</dbReference>
<dbReference type="PANTHER" id="PTHR24029:SF0">
    <property type="entry name" value="UVRABC SYSTEM PROTEIN B"/>
    <property type="match status" value="1"/>
</dbReference>
<evidence type="ECO:0000256" key="11">
    <source>
        <dbReference type="ARBA" id="ARBA00026033"/>
    </source>
</evidence>
<feature type="domain" description="UVR" evidence="17">
    <location>
        <begin position="800"/>
        <end position="835"/>
    </location>
</feature>
<feature type="region of interest" description="Disordered" evidence="16">
    <location>
        <begin position="1"/>
        <end position="106"/>
    </location>
</feature>
<dbReference type="InterPro" id="IPR024759">
    <property type="entry name" value="UvrB_YAD/RRR_dom"/>
</dbReference>
<accession>K2Q5C2</accession>
<feature type="short sequence motif" description="Beta-hairpin" evidence="13">
    <location>
        <begin position="262"/>
        <end position="285"/>
    </location>
</feature>
<dbReference type="Gene3D" id="3.40.50.300">
    <property type="entry name" value="P-loop containing nucleotide triphosphate hydrolases"/>
    <property type="match status" value="3"/>
</dbReference>
<evidence type="ECO:0000313" key="21">
    <source>
        <dbReference type="Proteomes" id="UP000007123"/>
    </source>
</evidence>
<dbReference type="InterPro" id="IPR001650">
    <property type="entry name" value="Helicase_C-like"/>
</dbReference>
<dbReference type="PATRIC" id="fig|1156935.5.peg.959"/>
<dbReference type="Pfam" id="PF12344">
    <property type="entry name" value="UvrB"/>
    <property type="match status" value="1"/>
</dbReference>
<dbReference type="eggNOG" id="COG0556">
    <property type="taxonomic scope" value="Bacteria"/>
</dbReference>
<evidence type="ECO:0000256" key="10">
    <source>
        <dbReference type="ARBA" id="ARBA00023236"/>
    </source>
</evidence>
<comment type="caution">
    <text evidence="20">The sequence shown here is derived from an EMBL/GenBank/DDBJ whole genome shotgun (WGS) entry which is preliminary data.</text>
</comment>
<dbReference type="STRING" id="1156935.QWE_04748"/>
<feature type="compositionally biased region" description="Polar residues" evidence="16">
    <location>
        <begin position="875"/>
        <end position="896"/>
    </location>
</feature>
<dbReference type="Pfam" id="PF00271">
    <property type="entry name" value="Helicase_C"/>
    <property type="match status" value="1"/>
</dbReference>
<dbReference type="Pfam" id="PF02151">
    <property type="entry name" value="UVR"/>
    <property type="match status" value="1"/>
</dbReference>
<comment type="subunit">
    <text evidence="11 13 14">Forms a heterotetramer with UvrA during the search for lesions. Interacts with UvrC in an incision complex.</text>
</comment>
<dbReference type="GO" id="GO:0005737">
    <property type="term" value="C:cytoplasm"/>
    <property type="evidence" value="ECO:0007669"/>
    <property type="project" value="UniProtKB-SubCell"/>
</dbReference>
<evidence type="ECO:0000259" key="17">
    <source>
        <dbReference type="PROSITE" id="PS50151"/>
    </source>
</evidence>
<dbReference type="InterPro" id="IPR041471">
    <property type="entry name" value="UvrB_inter"/>
</dbReference>
<dbReference type="GO" id="GO:0009380">
    <property type="term" value="C:excinuclease repair complex"/>
    <property type="evidence" value="ECO:0007669"/>
    <property type="project" value="InterPro"/>
</dbReference>
<feature type="compositionally biased region" description="Basic residues" evidence="16">
    <location>
        <begin position="1059"/>
        <end position="1072"/>
    </location>
</feature>
<dbReference type="GO" id="GO:0005524">
    <property type="term" value="F:ATP binding"/>
    <property type="evidence" value="ECO:0007669"/>
    <property type="project" value="UniProtKB-UniRule"/>
</dbReference>
<dbReference type="HAMAP" id="MF_00204">
    <property type="entry name" value="UvrB"/>
    <property type="match status" value="1"/>
</dbReference>
<keyword evidence="3 13" id="KW-0963">Cytoplasm</keyword>
<evidence type="ECO:0000256" key="3">
    <source>
        <dbReference type="ARBA" id="ARBA00022490"/>
    </source>
</evidence>
<evidence type="ECO:0000256" key="4">
    <source>
        <dbReference type="ARBA" id="ARBA00022741"/>
    </source>
</evidence>
<protein>
    <recommendedName>
        <fullName evidence="12 13">UvrABC system protein B</fullName>
        <shortName evidence="13">Protein UvrB</shortName>
    </recommendedName>
    <alternativeName>
        <fullName evidence="13">Excinuclease ABC subunit B</fullName>
    </alternativeName>
</protein>
<keyword evidence="7 13" id="KW-0067">ATP-binding</keyword>
<name>K2Q5C2_9HYPH</name>
<feature type="compositionally biased region" description="Basic and acidic residues" evidence="16">
    <location>
        <begin position="991"/>
        <end position="1008"/>
    </location>
</feature>
<dbReference type="Gene3D" id="4.10.860.10">
    <property type="entry name" value="UVR domain"/>
    <property type="match status" value="1"/>
</dbReference>
<dbReference type="InterPro" id="IPR014001">
    <property type="entry name" value="Helicase_ATP-bd"/>
</dbReference>
<keyword evidence="9 13" id="KW-0234">DNA repair</keyword>
<dbReference type="SUPFAM" id="SSF52540">
    <property type="entry name" value="P-loop containing nucleoside triphosphate hydrolases"/>
    <property type="match status" value="2"/>
</dbReference>
<evidence type="ECO:0000256" key="8">
    <source>
        <dbReference type="ARBA" id="ARBA00022881"/>
    </source>
</evidence>
<keyword evidence="10 13" id="KW-0742">SOS response</keyword>
<dbReference type="PROSITE" id="PS50151">
    <property type="entry name" value="UVR"/>
    <property type="match status" value="1"/>
</dbReference>
<comment type="subcellular location">
    <subcellularLocation>
        <location evidence="1 13 14">Cytoplasm</location>
    </subcellularLocation>
</comment>
<dbReference type="Pfam" id="PF04851">
    <property type="entry name" value="ResIII"/>
    <property type="match status" value="1"/>
</dbReference>
<evidence type="ECO:0000256" key="5">
    <source>
        <dbReference type="ARBA" id="ARBA00022763"/>
    </source>
</evidence>
<keyword evidence="6 13" id="KW-0228">DNA excision</keyword>
<dbReference type="NCBIfam" id="NF003673">
    <property type="entry name" value="PRK05298.1"/>
    <property type="match status" value="1"/>
</dbReference>
<evidence type="ECO:0000313" key="20">
    <source>
        <dbReference type="EMBL" id="EKF60345.1"/>
    </source>
</evidence>
<dbReference type="NCBIfam" id="TIGR00631">
    <property type="entry name" value="uvrb"/>
    <property type="match status" value="1"/>
</dbReference>
<evidence type="ECO:0000256" key="2">
    <source>
        <dbReference type="ARBA" id="ARBA00008533"/>
    </source>
</evidence>
<feature type="compositionally biased region" description="Low complexity" evidence="16">
    <location>
        <begin position="82"/>
        <end position="94"/>
    </location>
</feature>
<dbReference type="Pfam" id="PF17757">
    <property type="entry name" value="UvrB_inter"/>
    <property type="match status" value="1"/>
</dbReference>
<reference evidence="20 21" key="1">
    <citation type="journal article" date="2012" name="J. Bacteriol.">
        <title>Draft Genome Sequence of Agrobacterium albertimagni Strain AOL15.</title>
        <authorList>
            <person name="Trimble W.L."/>
            <person name="Phung le T."/>
            <person name="Meyer F."/>
            <person name="Gilbert J.A."/>
            <person name="Silver S."/>
        </authorList>
    </citation>
    <scope>NUCLEOTIDE SEQUENCE [LARGE SCALE GENOMIC DNA]</scope>
    <source>
        <strain evidence="20 21">AOL15</strain>
    </source>
</reference>
<comment type="similarity">
    <text evidence="2 13 14">Belongs to the UvrB family.</text>
</comment>
<proteinExistence type="inferred from homology"/>
<keyword evidence="5 13" id="KW-0227">DNA damage</keyword>
<evidence type="ECO:0000256" key="1">
    <source>
        <dbReference type="ARBA" id="ARBA00004496"/>
    </source>
</evidence>
<feature type="compositionally biased region" description="Polar residues" evidence="16">
    <location>
        <begin position="941"/>
        <end position="958"/>
    </location>
</feature>
<evidence type="ECO:0000259" key="18">
    <source>
        <dbReference type="PROSITE" id="PS51192"/>
    </source>
</evidence>
<evidence type="ECO:0000256" key="6">
    <source>
        <dbReference type="ARBA" id="ARBA00022769"/>
    </source>
</evidence>
<evidence type="ECO:0000256" key="9">
    <source>
        <dbReference type="ARBA" id="ARBA00023204"/>
    </source>
</evidence>
<keyword evidence="4 13" id="KW-0547">Nucleotide-binding</keyword>
<dbReference type="SMART" id="SM00487">
    <property type="entry name" value="DEXDc"/>
    <property type="match status" value="1"/>
</dbReference>
<keyword evidence="8 13" id="KW-0267">Excision nuclease</keyword>
<dbReference type="InterPro" id="IPR001943">
    <property type="entry name" value="UVR_dom"/>
</dbReference>
<feature type="compositionally biased region" description="Polar residues" evidence="16">
    <location>
        <begin position="1"/>
        <end position="12"/>
    </location>
</feature>
<evidence type="ECO:0000256" key="13">
    <source>
        <dbReference type="HAMAP-Rule" id="MF_00204"/>
    </source>
</evidence>
<dbReference type="Proteomes" id="UP000007123">
    <property type="component" value="Unassembled WGS sequence"/>
</dbReference>
<dbReference type="PANTHER" id="PTHR24029">
    <property type="entry name" value="UVRABC SYSTEM PROTEIN B"/>
    <property type="match status" value="1"/>
</dbReference>
<evidence type="ECO:0000256" key="15">
    <source>
        <dbReference type="SAM" id="Coils"/>
    </source>
</evidence>
<dbReference type="OrthoDB" id="9806651at2"/>
<sequence length="1072" mass="117310">MAKSPKSSTPSTGFEEAPQTAFEGAPLSGSVSDWVKQLEAEAEASTVESQRELASKAGKHRKKIEIEARRHAEKLALEKAKPTTAKNTTSTKTSRGVSIGASNDPKTRAAAGLNPIAGMDVSLEEAESLATGAVTATVEALTALIESGNPLFKNGELWVPHRPHRPAKSEGGVKIRMASDFEPAGDQPTAIKDLVEGLKNDDRTQVLLGVTGSGKTFTMAKVIEATQRPAVILAPNKTLAAQLYSEFKNFFPDNAVEYFVSYYDYYQPEAYVPRSDTFIEKESSINEQIDRMRHAATRAILERDDCIIVASVSCIYGIGSVETYTAMTFQMSVGDRIDQRQLLADLVAQQYKRQDINFVRGSFRVRGDTIELFPAHLEDAAWRITLFGDEIESITEFDPLTGKKTGEMKSVKIYANSHYVTPRPALNGAIKSIKEELKLRLAELEKGGRLLEAQRLEQRTKYDIEMLEATGSCAGIENYSRYLTGRKPGEPPPTLFEYIPDNALLFIDESHVSVSQIGGMYRGDFRRKATLAEYGFRLPSCMDNRPLRFEEWDAMRPQTIAVSATPGNWEMEEAGGVFAEQVIRPTGLIDPPVEIRPAKSQVDDVLGEIRETALKGYRTLVTVLTKRMAEDLTEYLHEQGVRVRYMHSDIDTLERIEIIRDLRLGAFDVLVGINLLREGLDIPECGFVAILDADKEGFLRSETSLVQTIGRAARNVDGKVILYADQITGSMQRAMDETSRRREKQMAYNTEHGITPESVKARISDILDSVYERDHVRADISGVSGKGFADGGHLVGNNLQAHLNALEKDMRNAAADLDFEKAARLRDEIKRLKAVELAAMDDPIAKQEAKDIEGGRGKPRNAGGPLSPPVGEMSPQATEGGTPAATQPRISPSGRNKSGVPQGKGSYFSKPSLDDMGPGTDGAVPMPKGTSTPHGEEAQRAVSNHEAQTSYFRKNTSADALPGEAGQDSESAPLVKSYFRKNSLDEMTVGRTEKPVTGKLPEKPKPEPGRSPLSPPVGEMSPQATEGGTPGSRPSDDPRPIIRARSGAGSYEDPMDQKRKGRTKGKTGRPGR</sequence>